<evidence type="ECO:0000313" key="4">
    <source>
        <dbReference type="Proteomes" id="UP000266391"/>
    </source>
</evidence>
<feature type="transmembrane region" description="Helical" evidence="1">
    <location>
        <begin position="6"/>
        <end position="24"/>
    </location>
</feature>
<proteinExistence type="predicted"/>
<organism evidence="2 4">
    <name type="scientific">Roseburia inulinivorans</name>
    <dbReference type="NCBI Taxonomy" id="360807"/>
    <lineage>
        <taxon>Bacteria</taxon>
        <taxon>Bacillati</taxon>
        <taxon>Bacillota</taxon>
        <taxon>Clostridia</taxon>
        <taxon>Lachnospirales</taxon>
        <taxon>Lachnospiraceae</taxon>
        <taxon>Roseburia</taxon>
    </lineage>
</organism>
<keyword evidence="1" id="KW-1133">Transmembrane helix</keyword>
<dbReference type="EMBL" id="QRHP01000001">
    <property type="protein sequence ID" value="RHF87296.1"/>
    <property type="molecule type" value="Genomic_DNA"/>
</dbReference>
<evidence type="ECO:0000313" key="2">
    <source>
        <dbReference type="EMBL" id="RHD05848.1"/>
    </source>
</evidence>
<evidence type="ECO:0000313" key="5">
    <source>
        <dbReference type="Proteomes" id="UP000283701"/>
    </source>
</evidence>
<reference evidence="4 5" key="1">
    <citation type="submission" date="2018-08" db="EMBL/GenBank/DDBJ databases">
        <title>A genome reference for cultivated species of the human gut microbiota.</title>
        <authorList>
            <person name="Zou Y."/>
            <person name="Xue W."/>
            <person name="Luo G."/>
        </authorList>
    </citation>
    <scope>NUCLEOTIDE SEQUENCE [LARGE SCALE GENOMIC DNA]</scope>
    <source>
        <strain evidence="3 5">AM23-23AC</strain>
        <strain evidence="2 4">AM32-8LB</strain>
    </source>
</reference>
<dbReference type="GeneID" id="75164511"/>
<sequence length="310" mass="36826">MKEAVYKISSASIVIGLVIFMWFASKDMQRAKMIEQAVTVEKRDESNSKMTEEEAAKAIFYYIYSDYDYNSMVTVGMTSEGLVYTYQTPEQEPTENEMLYSKGLTGDERYYIFAHDTMYRVNAHSYRYDYNYHTDYAVNKETGEVLQERQWVETDEEYELMYSKEYENVITQLYFNEKISDGKMTEEEAAKTLFYYMYSDSDYYDYDTLVARTVQGEQSMYVYQLPGDAEYPYVRILSCEGLTENKQYYVFSFYTEYYTSTAEPFFTHSSYSTSFAVNRETGEVLQEWQWSDDTEPMMLYSDEYKRAVSQ</sequence>
<protein>
    <submittedName>
        <fullName evidence="2">Uncharacterized protein</fullName>
    </submittedName>
</protein>
<dbReference type="AlphaFoldDB" id="A0A396ALS9"/>
<dbReference type="EMBL" id="QSIQ01000002">
    <property type="protein sequence ID" value="RHD05848.1"/>
    <property type="molecule type" value="Genomic_DNA"/>
</dbReference>
<evidence type="ECO:0000256" key="1">
    <source>
        <dbReference type="SAM" id="Phobius"/>
    </source>
</evidence>
<dbReference type="Proteomes" id="UP000266391">
    <property type="component" value="Unassembled WGS sequence"/>
</dbReference>
<name>A0A396ALS9_9FIRM</name>
<keyword evidence="1" id="KW-0812">Transmembrane</keyword>
<evidence type="ECO:0000313" key="3">
    <source>
        <dbReference type="EMBL" id="RHF87296.1"/>
    </source>
</evidence>
<accession>A0A396ALS9</accession>
<dbReference type="RefSeq" id="WP_118091987.1">
    <property type="nucleotide sequence ID" value="NZ_DAWDJC010000024.1"/>
</dbReference>
<dbReference type="Proteomes" id="UP000283701">
    <property type="component" value="Unassembled WGS sequence"/>
</dbReference>
<gene>
    <name evidence="3" type="ORF">DW654_00540</name>
    <name evidence="2" type="ORF">DW813_02655</name>
</gene>
<keyword evidence="1" id="KW-0472">Membrane</keyword>
<comment type="caution">
    <text evidence="2">The sequence shown here is derived from an EMBL/GenBank/DDBJ whole genome shotgun (WGS) entry which is preliminary data.</text>
</comment>